<dbReference type="InterPro" id="IPR011009">
    <property type="entry name" value="Kinase-like_dom_sf"/>
</dbReference>
<dbReference type="GO" id="GO:0005524">
    <property type="term" value="F:ATP binding"/>
    <property type="evidence" value="ECO:0007669"/>
    <property type="project" value="InterPro"/>
</dbReference>
<dbReference type="EMBL" id="LAVV01003654">
    <property type="protein sequence ID" value="KNZ61988.1"/>
    <property type="molecule type" value="Genomic_DNA"/>
</dbReference>
<dbReference type="InterPro" id="IPR004166">
    <property type="entry name" value="a-kinase_dom"/>
</dbReference>
<dbReference type="AlphaFoldDB" id="A0A0L6VMK1"/>
<keyword evidence="1" id="KW-0723">Serine/threonine-protein kinase</keyword>
<accession>A0A0L6VMK1</accession>
<name>A0A0L6VMK1_9BASI</name>
<gene>
    <name evidence="5" type="ORF">VP01_1328g8</name>
</gene>
<dbReference type="Gene3D" id="3.20.200.10">
    <property type="entry name" value="MHCK/EF2 kinase"/>
    <property type="match status" value="1"/>
</dbReference>
<keyword evidence="2" id="KW-0808">Transferase</keyword>
<evidence type="ECO:0000256" key="2">
    <source>
        <dbReference type="ARBA" id="ARBA00022679"/>
    </source>
</evidence>
<dbReference type="Pfam" id="PF02816">
    <property type="entry name" value="Alpha_kinase"/>
    <property type="match status" value="1"/>
</dbReference>
<evidence type="ECO:0000256" key="3">
    <source>
        <dbReference type="ARBA" id="ARBA00022777"/>
    </source>
</evidence>
<evidence type="ECO:0000313" key="5">
    <source>
        <dbReference type="EMBL" id="KNZ61988.1"/>
    </source>
</evidence>
<proteinExistence type="predicted"/>
<feature type="domain" description="Alpha-type protein kinase" evidence="4">
    <location>
        <begin position="83"/>
        <end position="152"/>
    </location>
</feature>
<reference evidence="5 6" key="1">
    <citation type="submission" date="2015-08" db="EMBL/GenBank/DDBJ databases">
        <title>Next Generation Sequencing and Analysis of the Genome of Puccinia sorghi L Schw, the Causal Agent of Maize Common Rust.</title>
        <authorList>
            <person name="Rochi L."/>
            <person name="Burguener G."/>
            <person name="Darino M."/>
            <person name="Turjanski A."/>
            <person name="Kreff E."/>
            <person name="Dieguez M.J."/>
            <person name="Sacco F."/>
        </authorList>
    </citation>
    <scope>NUCLEOTIDE SEQUENCE [LARGE SCALE GENOMIC DNA]</scope>
    <source>
        <strain evidence="5 6">RO10H11247</strain>
    </source>
</reference>
<protein>
    <submittedName>
        <fullName evidence="5">AKL18 protein</fullName>
    </submittedName>
</protein>
<dbReference type="GO" id="GO:0004674">
    <property type="term" value="F:protein serine/threonine kinase activity"/>
    <property type="evidence" value="ECO:0007669"/>
    <property type="project" value="UniProtKB-KW"/>
</dbReference>
<sequence>MARQFMGLFNKTIMTENLAPILKEWERKLRVCANSNHNHNNSYLISKSTPISGHDSSTKTKKTLKIIKPSGGLSQTTFTSFIPSNPAVKILHAFQYFVYFYTHGQMTLANFEGNPPLITNPKVLDLTPRPVFLPLFCSKYILTFYNQKKCNMFSGCRCQNQAIRTHQGP</sequence>
<comment type="caution">
    <text evidence="5">The sequence shown here is derived from an EMBL/GenBank/DDBJ whole genome shotgun (WGS) entry which is preliminary data.</text>
</comment>
<dbReference type="OrthoDB" id="10612995at2759"/>
<keyword evidence="3" id="KW-0418">Kinase</keyword>
<evidence type="ECO:0000313" key="6">
    <source>
        <dbReference type="Proteomes" id="UP000037035"/>
    </source>
</evidence>
<organism evidence="5 6">
    <name type="scientific">Puccinia sorghi</name>
    <dbReference type="NCBI Taxonomy" id="27349"/>
    <lineage>
        <taxon>Eukaryota</taxon>
        <taxon>Fungi</taxon>
        <taxon>Dikarya</taxon>
        <taxon>Basidiomycota</taxon>
        <taxon>Pucciniomycotina</taxon>
        <taxon>Pucciniomycetes</taxon>
        <taxon>Pucciniales</taxon>
        <taxon>Pucciniaceae</taxon>
        <taxon>Puccinia</taxon>
    </lineage>
</organism>
<evidence type="ECO:0000256" key="1">
    <source>
        <dbReference type="ARBA" id="ARBA00022527"/>
    </source>
</evidence>
<evidence type="ECO:0000259" key="4">
    <source>
        <dbReference type="Pfam" id="PF02816"/>
    </source>
</evidence>
<dbReference type="VEuPathDB" id="FungiDB:VP01_1328g8"/>
<dbReference type="SUPFAM" id="SSF56112">
    <property type="entry name" value="Protein kinase-like (PK-like)"/>
    <property type="match status" value="1"/>
</dbReference>
<dbReference type="Proteomes" id="UP000037035">
    <property type="component" value="Unassembled WGS sequence"/>
</dbReference>
<keyword evidence="6" id="KW-1185">Reference proteome</keyword>